<name>A0A7C5XN60_9CREN</name>
<evidence type="ECO:0000313" key="2">
    <source>
        <dbReference type="EMBL" id="HHR96075.1"/>
    </source>
</evidence>
<dbReference type="AlphaFoldDB" id="A0A7C5XN60"/>
<reference evidence="1" key="1">
    <citation type="journal article" date="2020" name="mSystems">
        <title>Genome- and Community-Level Interaction Insights into Carbon Utilization and Element Cycling Functions of Hydrothermarchaeota in Hydrothermal Sediment.</title>
        <authorList>
            <person name="Zhou Z."/>
            <person name="Liu Y."/>
            <person name="Xu W."/>
            <person name="Pan J."/>
            <person name="Luo Z.H."/>
            <person name="Li M."/>
        </authorList>
    </citation>
    <scope>NUCLEOTIDE SEQUENCE [LARGE SCALE GENOMIC DNA]</scope>
    <source>
        <strain evidence="2">SpSt-1</strain>
        <strain evidence="1">SpSt-1121</strain>
    </source>
</reference>
<protein>
    <submittedName>
        <fullName evidence="1">Chromatin protein Cren7</fullName>
    </submittedName>
</protein>
<dbReference type="EMBL" id="DRZI01000259">
    <property type="protein sequence ID" value="HHP82209.1"/>
    <property type="molecule type" value="Genomic_DNA"/>
</dbReference>
<proteinExistence type="predicted"/>
<accession>A0A7C5XN60</accession>
<evidence type="ECO:0000313" key="1">
    <source>
        <dbReference type="EMBL" id="HHP82209.1"/>
    </source>
</evidence>
<evidence type="ECO:0000313" key="3">
    <source>
        <dbReference type="EMBL" id="HHR96443.1"/>
    </source>
</evidence>
<dbReference type="EMBL" id="DRUB01000081">
    <property type="protein sequence ID" value="HHR96075.1"/>
    <property type="molecule type" value="Genomic_DNA"/>
</dbReference>
<comment type="caution">
    <text evidence="1">The sequence shown here is derived from an EMBL/GenBank/DDBJ whole genome shotgun (WGS) entry which is preliminary data.</text>
</comment>
<dbReference type="EMBL" id="DRUB01000124">
    <property type="protein sequence ID" value="HHR96443.1"/>
    <property type="molecule type" value="Genomic_DNA"/>
</dbReference>
<organism evidence="1">
    <name type="scientific">Ignisphaera aggregans</name>
    <dbReference type="NCBI Taxonomy" id="334771"/>
    <lineage>
        <taxon>Archaea</taxon>
        <taxon>Thermoproteota</taxon>
        <taxon>Thermoprotei</taxon>
        <taxon>Desulfurococcales</taxon>
        <taxon>Desulfurococcaceae</taxon>
        <taxon>Ignisphaera</taxon>
    </lineage>
</organism>
<gene>
    <name evidence="2" type="ORF">ENL47_04510</name>
    <name evidence="3" type="ORF">ENL47_06460</name>
    <name evidence="1" type="ORF">ENM84_06040</name>
</gene>
<sequence>MPKKIRQQNPNVCPRCGAIVPSPKKTWQLVAPMPDSDGRITITVMGAYECPSCNYKWRAVVSKMKVGGESIEIEGAKGKEFKLTSEEKESRRHTVIELDIKDILEEE</sequence>